<dbReference type="Proteomes" id="UP000265703">
    <property type="component" value="Unassembled WGS sequence"/>
</dbReference>
<evidence type="ECO:0000313" key="2">
    <source>
        <dbReference type="EMBL" id="RIA98901.1"/>
    </source>
</evidence>
<feature type="region of interest" description="Disordered" evidence="1">
    <location>
        <begin position="368"/>
        <end position="412"/>
    </location>
</feature>
<organism evidence="2 3">
    <name type="scientific">Glomus cerebriforme</name>
    <dbReference type="NCBI Taxonomy" id="658196"/>
    <lineage>
        <taxon>Eukaryota</taxon>
        <taxon>Fungi</taxon>
        <taxon>Fungi incertae sedis</taxon>
        <taxon>Mucoromycota</taxon>
        <taxon>Glomeromycotina</taxon>
        <taxon>Glomeromycetes</taxon>
        <taxon>Glomerales</taxon>
        <taxon>Glomeraceae</taxon>
        <taxon>Glomus</taxon>
    </lineage>
</organism>
<feature type="compositionally biased region" description="Polar residues" evidence="1">
    <location>
        <begin position="186"/>
        <end position="202"/>
    </location>
</feature>
<gene>
    <name evidence="2" type="ORF">C1645_586795</name>
</gene>
<feature type="compositionally biased region" description="Low complexity" evidence="1">
    <location>
        <begin position="161"/>
        <end position="173"/>
    </location>
</feature>
<comment type="caution">
    <text evidence="2">The sequence shown here is derived from an EMBL/GenBank/DDBJ whole genome shotgun (WGS) entry which is preliminary data.</text>
</comment>
<feature type="region of interest" description="Disordered" evidence="1">
    <location>
        <begin position="492"/>
        <end position="517"/>
    </location>
</feature>
<feature type="compositionally biased region" description="Polar residues" evidence="1">
    <location>
        <begin position="123"/>
        <end position="132"/>
    </location>
</feature>
<feature type="compositionally biased region" description="Polar residues" evidence="1">
    <location>
        <begin position="247"/>
        <end position="261"/>
    </location>
</feature>
<feature type="compositionally biased region" description="Basic and acidic residues" evidence="1">
    <location>
        <begin position="36"/>
        <end position="46"/>
    </location>
</feature>
<dbReference type="STRING" id="658196.A0A397TUS1"/>
<dbReference type="EMBL" id="QKYT01000009">
    <property type="protein sequence ID" value="RIA98901.1"/>
    <property type="molecule type" value="Genomic_DNA"/>
</dbReference>
<name>A0A397TUS1_9GLOM</name>
<evidence type="ECO:0000313" key="3">
    <source>
        <dbReference type="Proteomes" id="UP000265703"/>
    </source>
</evidence>
<feature type="compositionally biased region" description="Polar residues" evidence="1">
    <location>
        <begin position="586"/>
        <end position="603"/>
    </location>
</feature>
<dbReference type="OrthoDB" id="5382203at2759"/>
<feature type="region of interest" description="Disordered" evidence="1">
    <location>
        <begin position="583"/>
        <end position="603"/>
    </location>
</feature>
<feature type="region of interest" description="Disordered" evidence="1">
    <location>
        <begin position="430"/>
        <end position="459"/>
    </location>
</feature>
<reference evidence="2 3" key="1">
    <citation type="submission" date="2018-06" db="EMBL/GenBank/DDBJ databases">
        <title>Comparative genomics reveals the genomic features of Rhizophagus irregularis, R. cerebriforme, R. diaphanum and Gigaspora rosea, and their symbiotic lifestyle signature.</title>
        <authorList>
            <person name="Morin E."/>
            <person name="San Clemente H."/>
            <person name="Chen E.C.H."/>
            <person name="De La Providencia I."/>
            <person name="Hainaut M."/>
            <person name="Kuo A."/>
            <person name="Kohler A."/>
            <person name="Murat C."/>
            <person name="Tang N."/>
            <person name="Roy S."/>
            <person name="Loubradou J."/>
            <person name="Henrissat B."/>
            <person name="Grigoriev I.V."/>
            <person name="Corradi N."/>
            <person name="Roux C."/>
            <person name="Martin F.M."/>
        </authorList>
    </citation>
    <scope>NUCLEOTIDE SEQUENCE [LARGE SCALE GENOMIC DNA]</scope>
    <source>
        <strain evidence="2 3">DAOM 227022</strain>
    </source>
</reference>
<accession>A0A397TUS1</accession>
<feature type="compositionally biased region" description="Low complexity" evidence="1">
    <location>
        <begin position="134"/>
        <end position="149"/>
    </location>
</feature>
<sequence length="712" mass="79680">MRSFETLISTNQTMKVSLTPNRLITIETQKRPPKLAPREPVSRERIIQQSSPASPSKFEEFDDDDDELFGKRRHKKDKEESLWEFLKNTSPDDVLGDKVKKKDYKSRVKNIDKLESVSEIPKTPSSPNNSRYTPLIPSVKSSPSSPYQSDRFNAAINKTLSSSRSSDDQSQSRINFSPPLHHSKSLDQTHISKSTGYTQISAKNLPPVPKPRPDPLDLIDDDDDLLYSQGPKKPKRRHENQDLIDFLSTSPPKDSPLNNEVDSLGTGNVGKKKEKKLKKLLLRLKKSSFSDESTSSLSSQRLINNSTNSFSTTNTYSSNSTASTLVNKPARYIKIEIPKIPPKEDNKEQSIFDQVEIQGRHARQISRASLSGSTRSPQYTPNRSTFSNTGGMTSPTTILEKNPSSSKSDVDNYDEYMGITTVKSKKYQTSPNIQLSPTTNTSTLSQSKVISPASPQQIPSYNNNVVNKNNNNQISSQGINKVMPALPEDQKLDKTDTLSPPVLAVKPSSANKRKSQHISAKAIINENEEAQTKFEKIVISKESIQNKEIVQTKSKEVVASKKPAQNKVGVQTKSREVVVSKEPAQNKETVQTKPTEMVSSQEPAQNKDIISHDDFLASIIKAEIFQDVQKEITIVTYNEEESEEALVVEWLLGTSLTFKNAMTYVDIMQGYEDDEVPEIEKSEYEDADDTEFIDDYDDGHNSRNVVSDIISS</sequence>
<feature type="compositionally biased region" description="Polar residues" evidence="1">
    <location>
        <begin position="368"/>
        <end position="407"/>
    </location>
</feature>
<keyword evidence="3" id="KW-1185">Reference proteome</keyword>
<protein>
    <submittedName>
        <fullName evidence="2">Uncharacterized protein</fullName>
    </submittedName>
</protein>
<proteinExistence type="predicted"/>
<dbReference type="AlphaFoldDB" id="A0A397TUS1"/>
<feature type="region of interest" description="Disordered" evidence="1">
    <location>
        <begin position="25"/>
        <end position="63"/>
    </location>
</feature>
<feature type="region of interest" description="Disordered" evidence="1">
    <location>
        <begin position="115"/>
        <end position="272"/>
    </location>
</feature>
<evidence type="ECO:0000256" key="1">
    <source>
        <dbReference type="SAM" id="MobiDB-lite"/>
    </source>
</evidence>